<reference evidence="1 2" key="1">
    <citation type="journal article" date="2022" name="Genome Biol. Evol.">
        <title>The Spruce Budworm Genome: Reconstructing the Evolutionary History of Antifreeze Proteins.</title>
        <authorList>
            <person name="Beliveau C."/>
            <person name="Gagne P."/>
            <person name="Picq S."/>
            <person name="Vernygora O."/>
            <person name="Keeling C.I."/>
            <person name="Pinkney K."/>
            <person name="Doucet D."/>
            <person name="Wen F."/>
            <person name="Johnston J.S."/>
            <person name="Maaroufi H."/>
            <person name="Boyle B."/>
            <person name="Laroche J."/>
            <person name="Dewar K."/>
            <person name="Juretic N."/>
            <person name="Blackburn G."/>
            <person name="Nisole A."/>
            <person name="Brunet B."/>
            <person name="Brandao M."/>
            <person name="Lumley L."/>
            <person name="Duan J."/>
            <person name="Quan G."/>
            <person name="Lucarotti C.J."/>
            <person name="Roe A.D."/>
            <person name="Sperling F.A.H."/>
            <person name="Levesque R.C."/>
            <person name="Cusson M."/>
        </authorList>
    </citation>
    <scope>NUCLEOTIDE SEQUENCE [LARGE SCALE GENOMIC DNA]</scope>
    <source>
        <strain evidence="1">Glfc:IPQL:Cfum</strain>
    </source>
</reference>
<evidence type="ECO:0000313" key="1">
    <source>
        <dbReference type="EMBL" id="KAI8436232.1"/>
    </source>
</evidence>
<dbReference type="EMBL" id="CM046106">
    <property type="protein sequence ID" value="KAI8436232.1"/>
    <property type="molecule type" value="Genomic_DNA"/>
</dbReference>
<name>A0ACC0KJF7_CHOFU</name>
<proteinExistence type="predicted"/>
<evidence type="ECO:0000313" key="2">
    <source>
        <dbReference type="Proteomes" id="UP001064048"/>
    </source>
</evidence>
<dbReference type="Proteomes" id="UP001064048">
    <property type="component" value="Chromosome 6"/>
</dbReference>
<organism evidence="1 2">
    <name type="scientific">Choristoneura fumiferana</name>
    <name type="common">Spruce budworm moth</name>
    <name type="synonym">Archips fumiferana</name>
    <dbReference type="NCBI Taxonomy" id="7141"/>
    <lineage>
        <taxon>Eukaryota</taxon>
        <taxon>Metazoa</taxon>
        <taxon>Ecdysozoa</taxon>
        <taxon>Arthropoda</taxon>
        <taxon>Hexapoda</taxon>
        <taxon>Insecta</taxon>
        <taxon>Pterygota</taxon>
        <taxon>Neoptera</taxon>
        <taxon>Endopterygota</taxon>
        <taxon>Lepidoptera</taxon>
        <taxon>Glossata</taxon>
        <taxon>Ditrysia</taxon>
        <taxon>Tortricoidea</taxon>
        <taxon>Tortricidae</taxon>
        <taxon>Tortricinae</taxon>
        <taxon>Choristoneura</taxon>
    </lineage>
</organism>
<sequence length="99" mass="11029">MGGGSRSLSANRQIVSPKRKQLMCKVRRIPTTLKTVLCLTKADPAPTRIIIRLLTFNCLHAFREVVHPLIAQVTAVESPEMVLLNSKHVRTGCLHFLAE</sequence>
<accession>A0ACC0KJF7</accession>
<comment type="caution">
    <text evidence="1">The sequence shown here is derived from an EMBL/GenBank/DDBJ whole genome shotgun (WGS) entry which is preliminary data.</text>
</comment>
<protein>
    <submittedName>
        <fullName evidence="1">Uncharacterized protein</fullName>
    </submittedName>
</protein>
<keyword evidence="2" id="KW-1185">Reference proteome</keyword>
<gene>
    <name evidence="1" type="ORF">MSG28_004299</name>
</gene>